<accession>A0ABQ3A0M7</accession>
<evidence type="ECO:0000313" key="4">
    <source>
        <dbReference type="EMBL" id="GGY30664.1"/>
    </source>
</evidence>
<dbReference type="Gene3D" id="2.60.40.230">
    <property type="entry name" value="Neocarzinostatin-like"/>
    <property type="match status" value="1"/>
</dbReference>
<feature type="region of interest" description="Disordered" evidence="1">
    <location>
        <begin position="293"/>
        <end position="362"/>
    </location>
</feature>
<evidence type="ECO:0000256" key="1">
    <source>
        <dbReference type="SAM" id="MobiDB-lite"/>
    </source>
</evidence>
<evidence type="ECO:0000256" key="3">
    <source>
        <dbReference type="SAM" id="SignalP"/>
    </source>
</evidence>
<evidence type="ECO:0000256" key="2">
    <source>
        <dbReference type="SAM" id="Phobius"/>
    </source>
</evidence>
<feature type="signal peptide" evidence="3">
    <location>
        <begin position="1"/>
        <end position="28"/>
    </location>
</feature>
<organism evidence="4 5">
    <name type="scientific">Streptomyces xanthochromogenes</name>
    <dbReference type="NCBI Taxonomy" id="67384"/>
    <lineage>
        <taxon>Bacteria</taxon>
        <taxon>Bacillati</taxon>
        <taxon>Actinomycetota</taxon>
        <taxon>Actinomycetes</taxon>
        <taxon>Kitasatosporales</taxon>
        <taxon>Streptomycetaceae</taxon>
        <taxon>Streptomyces</taxon>
    </lineage>
</organism>
<keyword evidence="2" id="KW-0812">Transmembrane</keyword>
<dbReference type="EMBL" id="BMUU01000003">
    <property type="protein sequence ID" value="GGY30664.1"/>
    <property type="molecule type" value="Genomic_DNA"/>
</dbReference>
<gene>
    <name evidence="4" type="ORF">GCM10010326_25860</name>
</gene>
<dbReference type="GeneID" id="96290556"/>
<keyword evidence="2" id="KW-1133">Transmembrane helix</keyword>
<feature type="compositionally biased region" description="Pro residues" evidence="1">
    <location>
        <begin position="323"/>
        <end position="335"/>
    </location>
</feature>
<evidence type="ECO:0008006" key="6">
    <source>
        <dbReference type="Google" id="ProtNLM"/>
    </source>
</evidence>
<evidence type="ECO:0000313" key="5">
    <source>
        <dbReference type="Proteomes" id="UP000600946"/>
    </source>
</evidence>
<keyword evidence="5" id="KW-1185">Reference proteome</keyword>
<keyword evidence="2" id="KW-0472">Membrane</keyword>
<feature type="transmembrane region" description="Helical" evidence="2">
    <location>
        <begin position="265"/>
        <end position="286"/>
    </location>
</feature>
<dbReference type="Proteomes" id="UP000600946">
    <property type="component" value="Unassembled WGS sequence"/>
</dbReference>
<feature type="chain" id="PRO_5045906779" description="Neocarzinostatin family protein" evidence="3">
    <location>
        <begin position="29"/>
        <end position="362"/>
    </location>
</feature>
<keyword evidence="3" id="KW-0732">Signal</keyword>
<sequence length="362" mass="37792">MKPRPGGAALALLLSGLLVVLTAGSSPAAPEKPVGSVALSRSEAAKGADVTVTGKGWRPGALLMLLVCGQSTPELGVIGGTNSCSNADGQAVTTDGEGSFSKVLPAAPPPKPCPCVVHVATVQGEQAVVDTELKITGHPVAPLPTESGDGRLAVLTEPRLDGSGSLLTWFGAPPARTLVFTVGNLGSGPVKDPVFQLGTAHGVFAPQWEDRQWKGTIGPGQKAEIKLDFELSPGAHGDYQVSLQYAKKLLATEPWGVDRPWGVTLFWILLCLVVPAAVFRIGMVVVDRLRPRAPRRSDQARHRGVRLPDVTVRLPKVRRTPAEGPPPATPEPGPGTAPHGTTAALPWFTPDSAPSENHPNRP</sequence>
<protein>
    <recommendedName>
        <fullName evidence="6">Neocarzinostatin family protein</fullName>
    </recommendedName>
</protein>
<proteinExistence type="predicted"/>
<reference evidence="5" key="1">
    <citation type="journal article" date="2019" name="Int. J. Syst. Evol. Microbiol.">
        <title>The Global Catalogue of Microorganisms (GCM) 10K type strain sequencing project: providing services to taxonomists for standard genome sequencing and annotation.</title>
        <authorList>
            <consortium name="The Broad Institute Genomics Platform"/>
            <consortium name="The Broad Institute Genome Sequencing Center for Infectious Disease"/>
            <person name="Wu L."/>
            <person name="Ma J."/>
        </authorList>
    </citation>
    <scope>NUCLEOTIDE SEQUENCE [LARGE SCALE GENOMIC DNA]</scope>
    <source>
        <strain evidence="5">JCM 4594</strain>
    </source>
</reference>
<feature type="compositionally biased region" description="Polar residues" evidence="1">
    <location>
        <begin position="352"/>
        <end position="362"/>
    </location>
</feature>
<dbReference type="RefSeq" id="WP_190027082.1">
    <property type="nucleotide sequence ID" value="NZ_BMUU01000003.1"/>
</dbReference>
<name>A0ABQ3A0M7_9ACTN</name>
<comment type="caution">
    <text evidence="4">The sequence shown here is derived from an EMBL/GenBank/DDBJ whole genome shotgun (WGS) entry which is preliminary data.</text>
</comment>